<feature type="domain" description="Core-binding (CB)" evidence="7">
    <location>
        <begin position="164"/>
        <end position="252"/>
    </location>
</feature>
<dbReference type="Gene3D" id="1.10.150.130">
    <property type="match status" value="1"/>
</dbReference>
<evidence type="ECO:0000259" key="6">
    <source>
        <dbReference type="PROSITE" id="PS51898"/>
    </source>
</evidence>
<dbReference type="Pfam" id="PF13495">
    <property type="entry name" value="Phage_int_SAM_4"/>
    <property type="match status" value="1"/>
</dbReference>
<evidence type="ECO:0000313" key="8">
    <source>
        <dbReference type="EMBL" id="MFD2738036.1"/>
    </source>
</evidence>
<dbReference type="EMBL" id="JBHUMP010000001">
    <property type="protein sequence ID" value="MFD2738036.1"/>
    <property type="molecule type" value="Genomic_DNA"/>
</dbReference>
<proteinExistence type="inferred from homology"/>
<dbReference type="InterPro" id="IPR002104">
    <property type="entry name" value="Integrase_catalytic"/>
</dbReference>
<comment type="similarity">
    <text evidence="1">Belongs to the 'phage' integrase family.</text>
</comment>
<dbReference type="PANTHER" id="PTHR30349">
    <property type="entry name" value="PHAGE INTEGRASE-RELATED"/>
    <property type="match status" value="1"/>
</dbReference>
<dbReference type="PROSITE" id="PS51898">
    <property type="entry name" value="TYR_RECOMBINASE"/>
    <property type="match status" value="1"/>
</dbReference>
<comment type="caution">
    <text evidence="8">The sequence shown here is derived from an EMBL/GenBank/DDBJ whole genome shotgun (WGS) entry which is preliminary data.</text>
</comment>
<dbReference type="Gene3D" id="1.10.443.10">
    <property type="entry name" value="Intergrase catalytic core"/>
    <property type="match status" value="1"/>
</dbReference>
<evidence type="ECO:0000256" key="4">
    <source>
        <dbReference type="ARBA" id="ARBA00023172"/>
    </source>
</evidence>
<evidence type="ECO:0000256" key="1">
    <source>
        <dbReference type="ARBA" id="ARBA00008857"/>
    </source>
</evidence>
<dbReference type="InterPro" id="IPR011010">
    <property type="entry name" value="DNA_brk_join_enz"/>
</dbReference>
<dbReference type="InterPro" id="IPR010998">
    <property type="entry name" value="Integrase_recombinase_N"/>
</dbReference>
<accession>A0ABW5TYX5</accession>
<evidence type="ECO:0000256" key="5">
    <source>
        <dbReference type="PROSITE-ProRule" id="PRU01248"/>
    </source>
</evidence>
<dbReference type="RefSeq" id="WP_386370319.1">
    <property type="nucleotide sequence ID" value="NZ_JBHUMP010000001.1"/>
</dbReference>
<keyword evidence="3 5" id="KW-0238">DNA-binding</keyword>
<evidence type="ECO:0000313" key="9">
    <source>
        <dbReference type="Proteomes" id="UP001597474"/>
    </source>
</evidence>
<reference evidence="9" key="1">
    <citation type="journal article" date="2019" name="Int. J. Syst. Evol. Microbiol.">
        <title>The Global Catalogue of Microorganisms (GCM) 10K type strain sequencing project: providing services to taxonomists for standard genome sequencing and annotation.</title>
        <authorList>
            <consortium name="The Broad Institute Genomics Platform"/>
            <consortium name="The Broad Institute Genome Sequencing Center for Infectious Disease"/>
            <person name="Wu L."/>
            <person name="Ma J."/>
        </authorList>
    </citation>
    <scope>NUCLEOTIDE SEQUENCE [LARGE SCALE GENOMIC DNA]</scope>
    <source>
        <strain evidence="9">TISTR 2562</strain>
    </source>
</reference>
<evidence type="ECO:0000256" key="2">
    <source>
        <dbReference type="ARBA" id="ARBA00022908"/>
    </source>
</evidence>
<organism evidence="8 9">
    <name type="scientific">Sulfitobacter aestuarii</name>
    <dbReference type="NCBI Taxonomy" id="2161676"/>
    <lineage>
        <taxon>Bacteria</taxon>
        <taxon>Pseudomonadati</taxon>
        <taxon>Pseudomonadota</taxon>
        <taxon>Alphaproteobacteria</taxon>
        <taxon>Rhodobacterales</taxon>
        <taxon>Roseobacteraceae</taxon>
        <taxon>Sulfitobacter</taxon>
    </lineage>
</organism>
<protein>
    <submittedName>
        <fullName evidence="8">Tyrosine-type recombinase/integrase</fullName>
    </submittedName>
</protein>
<keyword evidence="2" id="KW-0229">DNA integration</keyword>
<dbReference type="PANTHER" id="PTHR30349:SF41">
    <property type="entry name" value="INTEGRASE_RECOMBINASE PROTEIN MJ0367-RELATED"/>
    <property type="match status" value="1"/>
</dbReference>
<sequence length="537" mass="61365">MTRAHRKVRVFAAQVYSVEEICGVYNVTRNTVTNWIHSGLRKSDERRPYVFRGAELQRFHKARETKDRKNLKHGEFNCLACSSAVFPDTESLRISTTSKGRAMALGVCPDCRANVSKLLGVTECDIVQNCIATNTSLAWTDELTGNIPACIGNKATVHASDWYNANDRVLHEWQSYAGRYDLKTVQAHLYSIRDFESFLGGKPFDKVSPKDAGAYRDHLVKLGQLQKPEGGLSSSTIRHRVAHLRAFFQWLCHQDGYRRLSGNIPAYFELPRASRAKTLPRDDRDFLTIEEAESMVRKMPGKTRVERRDRAMVAFAYVSGLRASALASLRLKHVDIEKKEVVQDAREMEAKNGKSFRVYWFARTDVFQDIFLAWLEELLEWGFEPRDAVFPDASNLTERSPELARVEPMRTARALQAAFQRATALIDRNCSPHSARHTLKALGDSLCSSMERRKAWSLNLGHSTERITEAHYAKMSDQHRRGIMEGLGADDLVTEEEATMIIDYYENRFTRGTEEHRIARRLAKRREQSRDGEDVID</sequence>
<dbReference type="InterPro" id="IPR044068">
    <property type="entry name" value="CB"/>
</dbReference>
<dbReference type="SUPFAM" id="SSF56349">
    <property type="entry name" value="DNA breaking-rejoining enzymes"/>
    <property type="match status" value="1"/>
</dbReference>
<dbReference type="InterPro" id="IPR013762">
    <property type="entry name" value="Integrase-like_cat_sf"/>
</dbReference>
<dbReference type="Proteomes" id="UP001597474">
    <property type="component" value="Unassembled WGS sequence"/>
</dbReference>
<feature type="domain" description="Tyr recombinase" evidence="6">
    <location>
        <begin position="282"/>
        <end position="485"/>
    </location>
</feature>
<dbReference type="PROSITE" id="PS51900">
    <property type="entry name" value="CB"/>
    <property type="match status" value="1"/>
</dbReference>
<evidence type="ECO:0000259" key="7">
    <source>
        <dbReference type="PROSITE" id="PS51900"/>
    </source>
</evidence>
<dbReference type="Pfam" id="PF00589">
    <property type="entry name" value="Phage_integrase"/>
    <property type="match status" value="1"/>
</dbReference>
<keyword evidence="4" id="KW-0233">DNA recombination</keyword>
<dbReference type="InterPro" id="IPR050090">
    <property type="entry name" value="Tyrosine_recombinase_XerCD"/>
</dbReference>
<dbReference type="CDD" id="cd00397">
    <property type="entry name" value="DNA_BRE_C"/>
    <property type="match status" value="1"/>
</dbReference>
<evidence type="ECO:0000256" key="3">
    <source>
        <dbReference type="ARBA" id="ARBA00023125"/>
    </source>
</evidence>
<name>A0ABW5TYX5_9RHOB</name>
<keyword evidence="9" id="KW-1185">Reference proteome</keyword>
<dbReference type="InterPro" id="IPR004107">
    <property type="entry name" value="Integrase_SAM-like_N"/>
</dbReference>
<gene>
    <name evidence="8" type="ORF">ACFSUD_00480</name>
</gene>